<dbReference type="Proteomes" id="UP000182584">
    <property type="component" value="Unassembled WGS sequence"/>
</dbReference>
<name>A0A1H9QBZ5_BUTFI</name>
<organism evidence="10 11">
    <name type="scientific">Butyrivibrio fibrisolvens</name>
    <dbReference type="NCBI Taxonomy" id="831"/>
    <lineage>
        <taxon>Bacteria</taxon>
        <taxon>Bacillati</taxon>
        <taxon>Bacillota</taxon>
        <taxon>Clostridia</taxon>
        <taxon>Lachnospirales</taxon>
        <taxon>Lachnospiraceae</taxon>
        <taxon>Butyrivibrio</taxon>
    </lineage>
</organism>
<gene>
    <name evidence="9" type="ORF">CPT75_03895</name>
    <name evidence="10" type="ORF">SAMN04487884_107111</name>
</gene>
<keyword evidence="4 7" id="KW-0812">Transmembrane</keyword>
<feature type="transmembrane region" description="Helical" evidence="7">
    <location>
        <begin position="276"/>
        <end position="303"/>
    </location>
</feature>
<keyword evidence="12" id="KW-1185">Reference proteome</keyword>
<sequence length="479" mass="56206">MARRRYSESSKRIITLIIGLCELILETFVYGWFWFKRYYPELSSVRISQDGYVLGNGIKYTMNGHIVVLLIYFMLLFFFSRTYGGLRVGYDKPLDVFLSQIFTLLIVNLISYFQLSLMRNWLVSVGPIVRVLFYELVLSFIWTYVVDYLYKRFIQMPRELLLISGDHPTDDIERKFGSRPDRFHITKRLNITSDMDILKKECLSKDYGGVIIWDIPTQKRNELVKFCYAHSIRMYIMPKITDVLVRGSDQLHLFDTPILLLREYSIKIEQRIIKRFIDIVCSLILIVLSSPVMLITAICVHLYDRGPVFYKQVRCTVGQKPFKIIKFRSMRQDAEKDGVARLASKNDSRITPIGNFIRAVRIDELPQLFNILKGEMSFIGPRPERPEIIEQYMEEMPEFAYRMKVKAGLAGYAQVYGKYNTTPYDKLKLDLFYIQNYSVWLDIKLMLLTAKILFTPDATEGIDENQITAMKKQSQENEN</sequence>
<evidence type="ECO:0000259" key="8">
    <source>
        <dbReference type="Pfam" id="PF02397"/>
    </source>
</evidence>
<accession>A0A1H9QBZ5</accession>
<keyword evidence="6 7" id="KW-0472">Membrane</keyword>
<keyword evidence="5 7" id="KW-1133">Transmembrane helix</keyword>
<dbReference type="RefSeq" id="WP_027203290.1">
    <property type="nucleotide sequence ID" value="NZ_CM009896.1"/>
</dbReference>
<dbReference type="InterPro" id="IPR017475">
    <property type="entry name" value="EPS_sugar_tfrase"/>
</dbReference>
<comment type="subcellular location">
    <subcellularLocation>
        <location evidence="1">Membrane</location>
        <topology evidence="1">Multi-pass membrane protein</topology>
    </subcellularLocation>
</comment>
<evidence type="ECO:0000256" key="2">
    <source>
        <dbReference type="ARBA" id="ARBA00006464"/>
    </source>
</evidence>
<evidence type="ECO:0000256" key="7">
    <source>
        <dbReference type="SAM" id="Phobius"/>
    </source>
</evidence>
<evidence type="ECO:0000313" key="9">
    <source>
        <dbReference type="EMBL" id="PWT26324.1"/>
    </source>
</evidence>
<dbReference type="EMBL" id="NXNG01000001">
    <property type="protein sequence ID" value="PWT26324.1"/>
    <property type="molecule type" value="Genomic_DNA"/>
</dbReference>
<feature type="transmembrane region" description="Helical" evidence="7">
    <location>
        <begin position="127"/>
        <end position="150"/>
    </location>
</feature>
<feature type="transmembrane region" description="Helical" evidence="7">
    <location>
        <begin position="64"/>
        <end position="84"/>
    </location>
</feature>
<dbReference type="Pfam" id="PF02397">
    <property type="entry name" value="Bac_transf"/>
    <property type="match status" value="1"/>
</dbReference>
<feature type="transmembrane region" description="Helical" evidence="7">
    <location>
        <begin position="12"/>
        <end position="35"/>
    </location>
</feature>
<reference evidence="9 12" key="2">
    <citation type="submission" date="2017-09" db="EMBL/GenBank/DDBJ databases">
        <title>High-quality draft genome sequence of Butyrivibrio fibrisolvens INBov1, isolated from cow rumen.</title>
        <authorList>
            <person name="Rodriguez Hernaez J."/>
            <person name="Rivarola M."/>
            <person name="Paniego N."/>
            <person name="Cravero S."/>
            <person name="Ceron Cucchi M."/>
            <person name="Martinez M.C."/>
        </authorList>
    </citation>
    <scope>NUCLEOTIDE SEQUENCE [LARGE SCALE GENOMIC DNA]</scope>
    <source>
        <strain evidence="9 12">INBov1</strain>
    </source>
</reference>
<protein>
    <submittedName>
        <fullName evidence="10">Exopolysaccharide biosynthesis polyprenyl glycosylphosphotransferase</fullName>
    </submittedName>
    <submittedName>
        <fullName evidence="9">Sugar transferase</fullName>
    </submittedName>
</protein>
<dbReference type="GO" id="GO:0016020">
    <property type="term" value="C:membrane"/>
    <property type="evidence" value="ECO:0007669"/>
    <property type="project" value="UniProtKB-SubCell"/>
</dbReference>
<dbReference type="eggNOG" id="COG2148">
    <property type="taxonomic scope" value="Bacteria"/>
</dbReference>
<evidence type="ECO:0000256" key="1">
    <source>
        <dbReference type="ARBA" id="ARBA00004141"/>
    </source>
</evidence>
<dbReference type="InterPro" id="IPR003362">
    <property type="entry name" value="Bact_transf"/>
</dbReference>
<feature type="transmembrane region" description="Helical" evidence="7">
    <location>
        <begin position="96"/>
        <end position="115"/>
    </location>
</feature>
<evidence type="ECO:0000313" key="12">
    <source>
        <dbReference type="Proteomes" id="UP000245488"/>
    </source>
</evidence>
<feature type="domain" description="Bacterial sugar transferase" evidence="8">
    <location>
        <begin position="274"/>
        <end position="454"/>
    </location>
</feature>
<dbReference type="NCBIfam" id="TIGR03025">
    <property type="entry name" value="EPS_sugtrans"/>
    <property type="match status" value="1"/>
</dbReference>
<evidence type="ECO:0000256" key="5">
    <source>
        <dbReference type="ARBA" id="ARBA00022989"/>
    </source>
</evidence>
<dbReference type="AlphaFoldDB" id="A0A1H9QBZ5"/>
<evidence type="ECO:0000313" key="11">
    <source>
        <dbReference type="Proteomes" id="UP000182584"/>
    </source>
</evidence>
<evidence type="ECO:0000313" key="10">
    <source>
        <dbReference type="EMBL" id="SER57938.1"/>
    </source>
</evidence>
<dbReference type="PANTHER" id="PTHR30576:SF0">
    <property type="entry name" value="UNDECAPRENYL-PHOSPHATE N-ACETYLGALACTOSAMINYL 1-PHOSPHATE TRANSFERASE-RELATED"/>
    <property type="match status" value="1"/>
</dbReference>
<dbReference type="OrthoDB" id="9808602at2"/>
<comment type="similarity">
    <text evidence="2">Belongs to the bacterial sugar transferase family.</text>
</comment>
<proteinExistence type="inferred from homology"/>
<evidence type="ECO:0000256" key="4">
    <source>
        <dbReference type="ARBA" id="ARBA00022692"/>
    </source>
</evidence>
<dbReference type="Proteomes" id="UP000245488">
    <property type="component" value="Chromosome"/>
</dbReference>
<dbReference type="PANTHER" id="PTHR30576">
    <property type="entry name" value="COLANIC BIOSYNTHESIS UDP-GLUCOSE LIPID CARRIER TRANSFERASE"/>
    <property type="match status" value="1"/>
</dbReference>
<keyword evidence="3 10" id="KW-0808">Transferase</keyword>
<evidence type="ECO:0000256" key="3">
    <source>
        <dbReference type="ARBA" id="ARBA00022679"/>
    </source>
</evidence>
<dbReference type="GO" id="GO:0016780">
    <property type="term" value="F:phosphotransferase activity, for other substituted phosphate groups"/>
    <property type="evidence" value="ECO:0007669"/>
    <property type="project" value="TreeGrafter"/>
</dbReference>
<dbReference type="EMBL" id="FOGJ01000007">
    <property type="protein sequence ID" value="SER57938.1"/>
    <property type="molecule type" value="Genomic_DNA"/>
</dbReference>
<evidence type="ECO:0000256" key="6">
    <source>
        <dbReference type="ARBA" id="ARBA00023136"/>
    </source>
</evidence>
<reference evidence="10 11" key="1">
    <citation type="submission" date="2016-10" db="EMBL/GenBank/DDBJ databases">
        <authorList>
            <person name="de Groot N.N."/>
        </authorList>
    </citation>
    <scope>NUCLEOTIDE SEQUENCE [LARGE SCALE GENOMIC DNA]</scope>
    <source>
        <strain evidence="10 11">AR40</strain>
    </source>
</reference>